<accession>A0A162T6L3</accession>
<name>A0A162T6L3_9CRUS</name>
<gene>
    <name evidence="2" type="ORF">APZ42_011104</name>
</gene>
<feature type="region of interest" description="Disordered" evidence="1">
    <location>
        <begin position="26"/>
        <end position="56"/>
    </location>
</feature>
<keyword evidence="3" id="KW-1185">Reference proteome</keyword>
<evidence type="ECO:0000256" key="1">
    <source>
        <dbReference type="SAM" id="MobiDB-lite"/>
    </source>
</evidence>
<evidence type="ECO:0000313" key="3">
    <source>
        <dbReference type="Proteomes" id="UP000076858"/>
    </source>
</evidence>
<dbReference type="AlphaFoldDB" id="A0A162T6L3"/>
<dbReference type="Proteomes" id="UP000076858">
    <property type="component" value="Unassembled WGS sequence"/>
</dbReference>
<reference evidence="2 3" key="1">
    <citation type="submission" date="2016-03" db="EMBL/GenBank/DDBJ databases">
        <title>EvidentialGene: Evidence-directed Construction of Genes on Genomes.</title>
        <authorList>
            <person name="Gilbert D.G."/>
            <person name="Choi J.-H."/>
            <person name="Mockaitis K."/>
            <person name="Colbourne J."/>
            <person name="Pfrender M."/>
        </authorList>
    </citation>
    <scope>NUCLEOTIDE SEQUENCE [LARGE SCALE GENOMIC DNA]</scope>
    <source>
        <strain evidence="2 3">Xinb3</strain>
        <tissue evidence="2">Complete organism</tissue>
    </source>
</reference>
<organism evidence="2 3">
    <name type="scientific">Daphnia magna</name>
    <dbReference type="NCBI Taxonomy" id="35525"/>
    <lineage>
        <taxon>Eukaryota</taxon>
        <taxon>Metazoa</taxon>
        <taxon>Ecdysozoa</taxon>
        <taxon>Arthropoda</taxon>
        <taxon>Crustacea</taxon>
        <taxon>Branchiopoda</taxon>
        <taxon>Diplostraca</taxon>
        <taxon>Cladocera</taxon>
        <taxon>Anomopoda</taxon>
        <taxon>Daphniidae</taxon>
        <taxon>Daphnia</taxon>
    </lineage>
</organism>
<protein>
    <submittedName>
        <fullName evidence="2">Uncharacterized protein</fullName>
    </submittedName>
</protein>
<dbReference type="EMBL" id="LRGB01000007">
    <property type="protein sequence ID" value="KZS21954.1"/>
    <property type="molecule type" value="Genomic_DNA"/>
</dbReference>
<evidence type="ECO:0000313" key="2">
    <source>
        <dbReference type="EMBL" id="KZS21954.1"/>
    </source>
</evidence>
<proteinExistence type="predicted"/>
<sequence>MSGDGEFISFPGMRPAATAAAAAAAAAEPGIPTVNCPPAPVTTGIPAASTADKPPK</sequence>
<comment type="caution">
    <text evidence="2">The sequence shown here is derived from an EMBL/GenBank/DDBJ whole genome shotgun (WGS) entry which is preliminary data.</text>
</comment>